<feature type="compositionally biased region" description="Acidic residues" evidence="1">
    <location>
        <begin position="139"/>
        <end position="164"/>
    </location>
</feature>
<dbReference type="EMBL" id="JAGIOD010000001">
    <property type="protein sequence ID" value="MBP2381093.1"/>
    <property type="molecule type" value="Genomic_DNA"/>
</dbReference>
<evidence type="ECO:0000313" key="3">
    <source>
        <dbReference type="EMBL" id="MBP2381093.1"/>
    </source>
</evidence>
<evidence type="ECO:0000313" key="4">
    <source>
        <dbReference type="Proteomes" id="UP001519290"/>
    </source>
</evidence>
<accession>A0ABS4WY72</accession>
<dbReference type="RefSeq" id="WP_209900005.1">
    <property type="nucleotide sequence ID" value="NZ_BAAAJW010000004.1"/>
</dbReference>
<feature type="chain" id="PRO_5046778399" evidence="2">
    <location>
        <begin position="22"/>
        <end position="164"/>
    </location>
</feature>
<organism evidence="3 4">
    <name type="scientific">Brachybacterium sacelli</name>
    <dbReference type="NCBI Taxonomy" id="173364"/>
    <lineage>
        <taxon>Bacteria</taxon>
        <taxon>Bacillati</taxon>
        <taxon>Actinomycetota</taxon>
        <taxon>Actinomycetes</taxon>
        <taxon>Micrococcales</taxon>
        <taxon>Dermabacteraceae</taxon>
        <taxon>Brachybacterium</taxon>
    </lineage>
</organism>
<comment type="caution">
    <text evidence="3">The sequence shown here is derived from an EMBL/GenBank/DDBJ whole genome shotgun (WGS) entry which is preliminary data.</text>
</comment>
<keyword evidence="2" id="KW-0732">Signal</keyword>
<name>A0ABS4WY72_9MICO</name>
<dbReference type="Proteomes" id="UP001519290">
    <property type="component" value="Unassembled WGS sequence"/>
</dbReference>
<feature type="compositionally biased region" description="Low complexity" evidence="1">
    <location>
        <begin position="111"/>
        <end position="138"/>
    </location>
</feature>
<sequence>MKTLRTAGILLAVALSATGLALLPSLEETPGKQPGIVVGEEDRASDAGGESSALPGDVPEPSGAASGPVDLPRSDVTEQPADDGAGAVEYETSKAPEPTATAGPSSGGGSSAAKKPAAPEKPAAPQKPAAPEAPSSTCEWDDGDWDCDDDDDGDDDSNEDDEDD</sequence>
<feature type="region of interest" description="Disordered" evidence="1">
    <location>
        <begin position="23"/>
        <end position="164"/>
    </location>
</feature>
<reference evidence="3 4" key="1">
    <citation type="submission" date="2021-03" db="EMBL/GenBank/DDBJ databases">
        <title>Sequencing the genomes of 1000 actinobacteria strains.</title>
        <authorList>
            <person name="Klenk H.-P."/>
        </authorList>
    </citation>
    <scope>NUCLEOTIDE SEQUENCE [LARGE SCALE GENOMIC DNA]</scope>
    <source>
        <strain evidence="3 4">DSM 14566</strain>
    </source>
</reference>
<keyword evidence="4" id="KW-1185">Reference proteome</keyword>
<evidence type="ECO:0000256" key="2">
    <source>
        <dbReference type="SAM" id="SignalP"/>
    </source>
</evidence>
<feature type="signal peptide" evidence="2">
    <location>
        <begin position="1"/>
        <end position="21"/>
    </location>
</feature>
<protein>
    <submittedName>
        <fullName evidence="3">Uncharacterized protein</fullName>
    </submittedName>
</protein>
<evidence type="ECO:0000256" key="1">
    <source>
        <dbReference type="SAM" id="MobiDB-lite"/>
    </source>
</evidence>
<gene>
    <name evidence="3" type="ORF">JOF43_001050</name>
</gene>
<proteinExistence type="predicted"/>